<dbReference type="RefSeq" id="WP_345430033.1">
    <property type="nucleotide sequence ID" value="NZ_BAABHK010000002.1"/>
</dbReference>
<organism evidence="2 3">
    <name type="scientific">Actinoallomurus vinaceus</name>
    <dbReference type="NCBI Taxonomy" id="1080074"/>
    <lineage>
        <taxon>Bacteria</taxon>
        <taxon>Bacillati</taxon>
        <taxon>Actinomycetota</taxon>
        <taxon>Actinomycetes</taxon>
        <taxon>Streptosporangiales</taxon>
        <taxon>Thermomonosporaceae</taxon>
        <taxon>Actinoallomurus</taxon>
    </lineage>
</organism>
<comment type="caution">
    <text evidence="2">The sequence shown here is derived from an EMBL/GenBank/DDBJ whole genome shotgun (WGS) entry which is preliminary data.</text>
</comment>
<dbReference type="Gene3D" id="1.10.1200.10">
    <property type="entry name" value="ACP-like"/>
    <property type="match status" value="1"/>
</dbReference>
<dbReference type="EMBL" id="BAABHK010000002">
    <property type="protein sequence ID" value="GAA4622769.1"/>
    <property type="molecule type" value="Genomic_DNA"/>
</dbReference>
<dbReference type="InterPro" id="IPR009081">
    <property type="entry name" value="PP-bd_ACP"/>
</dbReference>
<dbReference type="SUPFAM" id="SSF47336">
    <property type="entry name" value="ACP-like"/>
    <property type="match status" value="1"/>
</dbReference>
<dbReference type="InterPro" id="IPR036736">
    <property type="entry name" value="ACP-like_sf"/>
</dbReference>
<evidence type="ECO:0000259" key="1">
    <source>
        <dbReference type="PROSITE" id="PS50075"/>
    </source>
</evidence>
<reference evidence="3" key="1">
    <citation type="journal article" date="2019" name="Int. J. Syst. Evol. Microbiol.">
        <title>The Global Catalogue of Microorganisms (GCM) 10K type strain sequencing project: providing services to taxonomists for standard genome sequencing and annotation.</title>
        <authorList>
            <consortium name="The Broad Institute Genomics Platform"/>
            <consortium name="The Broad Institute Genome Sequencing Center for Infectious Disease"/>
            <person name="Wu L."/>
            <person name="Ma J."/>
        </authorList>
    </citation>
    <scope>NUCLEOTIDE SEQUENCE [LARGE SCALE GENOMIC DNA]</scope>
    <source>
        <strain evidence="3">JCM 17939</strain>
    </source>
</reference>
<proteinExistence type="predicted"/>
<name>A0ABP8U323_9ACTN</name>
<feature type="domain" description="Carrier" evidence="1">
    <location>
        <begin position="5"/>
        <end position="79"/>
    </location>
</feature>
<gene>
    <name evidence="2" type="ORF">GCM10023196_016300</name>
</gene>
<sequence>MSASSSVEPTVLDILSDVLRETPDGLYAEPVLAAHGWDSIASLEALAQLEDRLQITLDLRSFHAAHTVPDMVALVTDAVAGKARIP</sequence>
<keyword evidence="3" id="KW-1185">Reference proteome</keyword>
<accession>A0ABP8U323</accession>
<dbReference type="Proteomes" id="UP001501442">
    <property type="component" value="Unassembled WGS sequence"/>
</dbReference>
<dbReference type="PROSITE" id="PS50075">
    <property type="entry name" value="CARRIER"/>
    <property type="match status" value="1"/>
</dbReference>
<dbReference type="Pfam" id="PF00550">
    <property type="entry name" value="PP-binding"/>
    <property type="match status" value="1"/>
</dbReference>
<protein>
    <recommendedName>
        <fullName evidence="1">Carrier domain-containing protein</fullName>
    </recommendedName>
</protein>
<evidence type="ECO:0000313" key="2">
    <source>
        <dbReference type="EMBL" id="GAA4622769.1"/>
    </source>
</evidence>
<evidence type="ECO:0000313" key="3">
    <source>
        <dbReference type="Proteomes" id="UP001501442"/>
    </source>
</evidence>